<dbReference type="AlphaFoldDB" id="A0A0C1R1Y8"/>
<dbReference type="OrthoDB" id="2082320at2"/>
<organism evidence="2 3">
    <name type="scientific">Clostridium argentinense CDC 2741</name>
    <dbReference type="NCBI Taxonomy" id="1418104"/>
    <lineage>
        <taxon>Bacteria</taxon>
        <taxon>Bacillati</taxon>
        <taxon>Bacillota</taxon>
        <taxon>Clostridia</taxon>
        <taxon>Eubacteriales</taxon>
        <taxon>Clostridiaceae</taxon>
        <taxon>Clostridium</taxon>
    </lineage>
</organism>
<protein>
    <submittedName>
        <fullName evidence="2">Uncharacterized protein</fullName>
    </submittedName>
</protein>
<gene>
    <name evidence="2" type="ORF">U732_1005</name>
</gene>
<dbReference type="RefSeq" id="WP_039637207.1">
    <property type="nucleotide sequence ID" value="NZ_AYSO01000020.1"/>
</dbReference>
<name>A0A0C1R1Y8_9CLOT</name>
<keyword evidence="1" id="KW-1133">Transmembrane helix</keyword>
<evidence type="ECO:0000313" key="3">
    <source>
        <dbReference type="Proteomes" id="UP000031366"/>
    </source>
</evidence>
<keyword evidence="3" id="KW-1185">Reference proteome</keyword>
<reference evidence="2 3" key="1">
    <citation type="journal article" date="2015" name="Infect. Genet. Evol.">
        <title>Genomic sequences of six botulinum neurotoxin-producing strains representing three clostridial species illustrate the mobility and diversity of botulinum neurotoxin genes.</title>
        <authorList>
            <person name="Smith T.J."/>
            <person name="Hill K.K."/>
            <person name="Xie G."/>
            <person name="Foley B.T."/>
            <person name="Williamson C.H."/>
            <person name="Foster J.T."/>
            <person name="Johnson S.L."/>
            <person name="Chertkov O."/>
            <person name="Teshima H."/>
            <person name="Gibbons H.S."/>
            <person name="Johnsky L.A."/>
            <person name="Karavis M.A."/>
            <person name="Smith L.A."/>
        </authorList>
    </citation>
    <scope>NUCLEOTIDE SEQUENCE [LARGE SCALE GENOMIC DNA]</scope>
    <source>
        <strain evidence="2 3">CDC 2741</strain>
    </source>
</reference>
<dbReference type="EMBL" id="AYSO01000020">
    <property type="protein sequence ID" value="KIE44456.1"/>
    <property type="molecule type" value="Genomic_DNA"/>
</dbReference>
<sequence>MINSISKVVSIIIAVILMVMIIYNMFWIIDRMVYNQVNVINNRFQKEVRTRGYIDREMYDNFMKELTNTGRIYDVEMLHRSIKYYPLSEDLKEYTPEKPYSIEYFKHNQYEILNEIYNKDKIYLMRIGDDFTVTVRDQGTRGSRVLWNAIGGTKENNTLIFSTYGGMVENEIN</sequence>
<evidence type="ECO:0000256" key="1">
    <source>
        <dbReference type="SAM" id="Phobius"/>
    </source>
</evidence>
<keyword evidence="1" id="KW-0472">Membrane</keyword>
<evidence type="ECO:0000313" key="2">
    <source>
        <dbReference type="EMBL" id="KIE44456.1"/>
    </source>
</evidence>
<accession>A0A0C1R1Y8</accession>
<dbReference type="STRING" id="29341.RSJ17_07800"/>
<feature type="transmembrane region" description="Helical" evidence="1">
    <location>
        <begin position="7"/>
        <end position="29"/>
    </location>
</feature>
<keyword evidence="1" id="KW-0812">Transmembrane</keyword>
<proteinExistence type="predicted"/>
<dbReference type="Proteomes" id="UP000031366">
    <property type="component" value="Unassembled WGS sequence"/>
</dbReference>
<comment type="caution">
    <text evidence="2">The sequence shown here is derived from an EMBL/GenBank/DDBJ whole genome shotgun (WGS) entry which is preliminary data.</text>
</comment>